<dbReference type="OrthoDB" id="68187at2"/>
<dbReference type="Pfam" id="PF14326">
    <property type="entry name" value="DUF4384"/>
    <property type="match status" value="1"/>
</dbReference>
<feature type="signal peptide" evidence="1">
    <location>
        <begin position="1"/>
        <end position="22"/>
    </location>
</feature>
<evidence type="ECO:0000256" key="1">
    <source>
        <dbReference type="SAM" id="SignalP"/>
    </source>
</evidence>
<comment type="caution">
    <text evidence="3">The sequence shown here is derived from an EMBL/GenBank/DDBJ whole genome shotgun (WGS) entry which is preliminary data.</text>
</comment>
<keyword evidence="1" id="KW-0732">Signal</keyword>
<keyword evidence="4" id="KW-1185">Reference proteome</keyword>
<name>A0A2T3W6J1_9DEIO</name>
<feature type="chain" id="PRO_5015563641" description="DUF4384 domain-containing protein" evidence="1">
    <location>
        <begin position="23"/>
        <end position="173"/>
    </location>
</feature>
<dbReference type="InterPro" id="IPR025493">
    <property type="entry name" value="DUF4384"/>
</dbReference>
<evidence type="ECO:0000313" key="3">
    <source>
        <dbReference type="EMBL" id="PTA67509.1"/>
    </source>
</evidence>
<dbReference type="PROSITE" id="PS51257">
    <property type="entry name" value="PROKAR_LIPOPROTEIN"/>
    <property type="match status" value="1"/>
</dbReference>
<dbReference type="Proteomes" id="UP000240317">
    <property type="component" value="Unassembled WGS sequence"/>
</dbReference>
<dbReference type="AlphaFoldDB" id="A0A2T3W6J1"/>
<accession>A0A2T3W6J1</accession>
<evidence type="ECO:0000259" key="2">
    <source>
        <dbReference type="Pfam" id="PF14326"/>
    </source>
</evidence>
<reference evidence="3 4" key="1">
    <citation type="submission" date="2018-03" db="EMBL/GenBank/DDBJ databases">
        <title>Draft genome of Deinococcus sp. OD32.</title>
        <authorList>
            <person name="Wang X.-P."/>
            <person name="Du Z.-J."/>
        </authorList>
    </citation>
    <scope>NUCLEOTIDE SEQUENCE [LARGE SCALE GENOMIC DNA]</scope>
    <source>
        <strain evidence="3 4">OD32</strain>
    </source>
</reference>
<dbReference type="EMBL" id="PYSV01000011">
    <property type="protein sequence ID" value="PTA67509.1"/>
    <property type="molecule type" value="Genomic_DNA"/>
</dbReference>
<gene>
    <name evidence="3" type="ORF">C8263_11750</name>
</gene>
<proteinExistence type="predicted"/>
<organism evidence="3 4">
    <name type="scientific">Deinococcus arcticus</name>
    <dbReference type="NCBI Taxonomy" id="2136176"/>
    <lineage>
        <taxon>Bacteria</taxon>
        <taxon>Thermotogati</taxon>
        <taxon>Deinococcota</taxon>
        <taxon>Deinococci</taxon>
        <taxon>Deinococcales</taxon>
        <taxon>Deinococcaceae</taxon>
        <taxon>Deinococcus</taxon>
    </lineage>
</organism>
<evidence type="ECO:0000313" key="4">
    <source>
        <dbReference type="Proteomes" id="UP000240317"/>
    </source>
</evidence>
<feature type="domain" description="DUF4384" evidence="2">
    <location>
        <begin position="41"/>
        <end position="120"/>
    </location>
</feature>
<sequence length="173" mass="17595">MRSFLLVVFLGAVLTACTPPTAPTPDPARDPSASVLPATPRVGQNLTFDLQANGMQGHVALFVEAPDGSVQQLLPNRLPGGAVELAHSGRTSFPAADSAFRLVASAPTGDHQVLVYLSAAPLNLAGISAYANANSAFATVQTQGAGALVTTLLPKLTAQNPGRAGLGTFTVLP</sequence>
<dbReference type="RefSeq" id="WP_107138330.1">
    <property type="nucleotide sequence ID" value="NZ_PYSV01000011.1"/>
</dbReference>
<protein>
    <recommendedName>
        <fullName evidence="2">DUF4384 domain-containing protein</fullName>
    </recommendedName>
</protein>